<keyword evidence="2" id="KW-1185">Reference proteome</keyword>
<dbReference type="AlphaFoldDB" id="A0A9E7C3C8"/>
<dbReference type="KEGG" id="sbae:DSM104329_04994"/>
<dbReference type="EMBL" id="CP087164">
    <property type="protein sequence ID" value="UGS38564.1"/>
    <property type="molecule type" value="Genomic_DNA"/>
</dbReference>
<name>A0A9E7C3C8_9ACTN</name>
<reference evidence="1" key="1">
    <citation type="journal article" date="2022" name="Int. J. Syst. Evol. Microbiol.">
        <title>Pseudomonas aegrilactucae sp. nov. and Pseudomonas morbosilactucae sp. nov., pathogens causing bacterial rot of lettuce in Japan.</title>
        <authorList>
            <person name="Sawada H."/>
            <person name="Fujikawa T."/>
            <person name="Satou M."/>
        </authorList>
    </citation>
    <scope>NUCLEOTIDE SEQUENCE</scope>
    <source>
        <strain evidence="1">0166_1</strain>
    </source>
</reference>
<dbReference type="Proteomes" id="UP001162834">
    <property type="component" value="Chromosome"/>
</dbReference>
<evidence type="ECO:0000313" key="1">
    <source>
        <dbReference type="EMBL" id="UGS38564.1"/>
    </source>
</evidence>
<evidence type="ECO:0000313" key="2">
    <source>
        <dbReference type="Proteomes" id="UP001162834"/>
    </source>
</evidence>
<organism evidence="1 2">
    <name type="scientific">Capillimicrobium parvum</name>
    <dbReference type="NCBI Taxonomy" id="2884022"/>
    <lineage>
        <taxon>Bacteria</taxon>
        <taxon>Bacillati</taxon>
        <taxon>Actinomycetota</taxon>
        <taxon>Thermoleophilia</taxon>
        <taxon>Solirubrobacterales</taxon>
        <taxon>Capillimicrobiaceae</taxon>
        <taxon>Capillimicrobium</taxon>
    </lineage>
</organism>
<sequence length="59" mass="6560">MLSGMERRFRCDTCATKWFTVRDEPPGECRRCGGTLLLLSEDVGPARLPYGQGSSEDHA</sequence>
<proteinExistence type="predicted"/>
<protein>
    <submittedName>
        <fullName evidence="1">Uncharacterized protein</fullName>
    </submittedName>
</protein>
<accession>A0A9E7C3C8</accession>
<gene>
    <name evidence="1" type="ORF">DSM104329_04994</name>
</gene>